<name>A0A7W3MXB2_9ACTN</name>
<proteinExistence type="predicted"/>
<evidence type="ECO:0000313" key="3">
    <source>
        <dbReference type="EMBL" id="MBA9003620.1"/>
    </source>
</evidence>
<keyword evidence="2" id="KW-0812">Transmembrane</keyword>
<dbReference type="AlphaFoldDB" id="A0A7W3MXB2"/>
<dbReference type="Proteomes" id="UP000539313">
    <property type="component" value="Unassembled WGS sequence"/>
</dbReference>
<gene>
    <name evidence="3" type="ORF">HNR21_002502</name>
</gene>
<feature type="region of interest" description="Disordered" evidence="1">
    <location>
        <begin position="64"/>
        <end position="99"/>
    </location>
</feature>
<feature type="transmembrane region" description="Helical" evidence="2">
    <location>
        <begin position="25"/>
        <end position="43"/>
    </location>
</feature>
<evidence type="ECO:0000256" key="2">
    <source>
        <dbReference type="SAM" id="Phobius"/>
    </source>
</evidence>
<keyword evidence="2" id="KW-0472">Membrane</keyword>
<organism evidence="3 4">
    <name type="scientific">Thermomonospora cellulosilytica</name>
    <dbReference type="NCBI Taxonomy" id="1411118"/>
    <lineage>
        <taxon>Bacteria</taxon>
        <taxon>Bacillati</taxon>
        <taxon>Actinomycetota</taxon>
        <taxon>Actinomycetes</taxon>
        <taxon>Streptosporangiales</taxon>
        <taxon>Thermomonosporaceae</taxon>
        <taxon>Thermomonospora</taxon>
    </lineage>
</organism>
<dbReference type="RefSeq" id="WP_182705317.1">
    <property type="nucleotide sequence ID" value="NZ_JACJII010000001.1"/>
</dbReference>
<evidence type="ECO:0000256" key="1">
    <source>
        <dbReference type="SAM" id="MobiDB-lite"/>
    </source>
</evidence>
<accession>A0A7W3MXB2</accession>
<sequence>MSVALLLAQPRNEEFQLNDETVSPGYLGFAVFLALCAAVYLLIRSMNKQMNKIQVPREADLVQQEWEREQAAASDDEDGEAGRERGTAKAESADRAPKD</sequence>
<protein>
    <submittedName>
        <fullName evidence="3">Uncharacterized protein</fullName>
    </submittedName>
</protein>
<keyword evidence="4" id="KW-1185">Reference proteome</keyword>
<keyword evidence="2" id="KW-1133">Transmembrane helix</keyword>
<dbReference type="EMBL" id="JACJII010000001">
    <property type="protein sequence ID" value="MBA9003620.1"/>
    <property type="molecule type" value="Genomic_DNA"/>
</dbReference>
<comment type="caution">
    <text evidence="3">The sequence shown here is derived from an EMBL/GenBank/DDBJ whole genome shotgun (WGS) entry which is preliminary data.</text>
</comment>
<evidence type="ECO:0000313" key="4">
    <source>
        <dbReference type="Proteomes" id="UP000539313"/>
    </source>
</evidence>
<reference evidence="3 4" key="1">
    <citation type="submission" date="2020-08" db="EMBL/GenBank/DDBJ databases">
        <title>Sequencing the genomes of 1000 actinobacteria strains.</title>
        <authorList>
            <person name="Klenk H.-P."/>
        </authorList>
    </citation>
    <scope>NUCLEOTIDE SEQUENCE [LARGE SCALE GENOMIC DNA]</scope>
    <source>
        <strain evidence="3 4">DSM 45823</strain>
    </source>
</reference>
<feature type="compositionally biased region" description="Basic and acidic residues" evidence="1">
    <location>
        <begin position="80"/>
        <end position="99"/>
    </location>
</feature>